<gene>
    <name evidence="2" type="ORF">JSE7799_02269</name>
</gene>
<dbReference type="GO" id="GO:0006310">
    <property type="term" value="P:DNA recombination"/>
    <property type="evidence" value="ECO:0007669"/>
    <property type="project" value="UniProtKB-KW"/>
</dbReference>
<dbReference type="Proteomes" id="UP000049455">
    <property type="component" value="Unassembled WGS sequence"/>
</dbReference>
<keyword evidence="3" id="KW-1185">Reference proteome</keyword>
<evidence type="ECO:0000313" key="2">
    <source>
        <dbReference type="EMBL" id="CUH39542.1"/>
    </source>
</evidence>
<evidence type="ECO:0008006" key="4">
    <source>
        <dbReference type="Google" id="ProtNLM"/>
    </source>
</evidence>
<dbReference type="InterPro" id="IPR013762">
    <property type="entry name" value="Integrase-like_cat_sf"/>
</dbReference>
<dbReference type="GO" id="GO:0003677">
    <property type="term" value="F:DNA binding"/>
    <property type="evidence" value="ECO:0007669"/>
    <property type="project" value="InterPro"/>
</dbReference>
<name>A0A0M7BCJ9_9RHOB</name>
<protein>
    <recommendedName>
        <fullName evidence="4">Phage integrase family protein</fullName>
    </recommendedName>
</protein>
<reference evidence="2 3" key="1">
    <citation type="submission" date="2015-09" db="EMBL/GenBank/DDBJ databases">
        <authorList>
            <person name="Jackson K.R."/>
            <person name="Lunt B.L."/>
            <person name="Fisher J.N.B."/>
            <person name="Gardner A.V."/>
            <person name="Bailey M.E."/>
            <person name="Deus L.M."/>
            <person name="Earl A.S."/>
            <person name="Gibby P.D."/>
            <person name="Hartmann K.A."/>
            <person name="Liu J.E."/>
            <person name="Manci A.M."/>
            <person name="Nielsen D.A."/>
            <person name="Solomon M.B."/>
            <person name="Breakwell D.P."/>
            <person name="Burnett S.H."/>
            <person name="Grose J.H."/>
        </authorList>
    </citation>
    <scope>NUCLEOTIDE SEQUENCE [LARGE SCALE GENOMIC DNA]</scope>
    <source>
        <strain evidence="2 3">CECT 7799</strain>
    </source>
</reference>
<proteinExistence type="predicted"/>
<dbReference type="Gene3D" id="1.10.443.10">
    <property type="entry name" value="Intergrase catalytic core"/>
    <property type="match status" value="1"/>
</dbReference>
<dbReference type="AlphaFoldDB" id="A0A0M7BCJ9"/>
<evidence type="ECO:0000313" key="3">
    <source>
        <dbReference type="Proteomes" id="UP000049455"/>
    </source>
</evidence>
<sequence>MAAARIIPIHKTLLDLGLLRLVAHRKAQGQEWLFPEIERCAAKGRLSGTFTKTFTYYRIAEGVYDPLRDFHALRTNFNVMLKRRHCPLEIRKRLIGHELKDVTEEHYDPEGSPIVECHIPEGSMAVS</sequence>
<dbReference type="EMBL" id="CYPR01000156">
    <property type="protein sequence ID" value="CUH39542.1"/>
    <property type="molecule type" value="Genomic_DNA"/>
</dbReference>
<dbReference type="SUPFAM" id="SSF56349">
    <property type="entry name" value="DNA breaking-rejoining enzymes"/>
    <property type="match status" value="1"/>
</dbReference>
<dbReference type="InterPro" id="IPR011010">
    <property type="entry name" value="DNA_brk_join_enz"/>
</dbReference>
<evidence type="ECO:0000256" key="1">
    <source>
        <dbReference type="ARBA" id="ARBA00023172"/>
    </source>
</evidence>
<dbReference type="RefSeq" id="WP_144431674.1">
    <property type="nucleotide sequence ID" value="NZ_CYPR01000156.1"/>
</dbReference>
<dbReference type="GO" id="GO:0015074">
    <property type="term" value="P:DNA integration"/>
    <property type="evidence" value="ECO:0007669"/>
    <property type="project" value="InterPro"/>
</dbReference>
<keyword evidence="1" id="KW-0233">DNA recombination</keyword>
<organism evidence="2 3">
    <name type="scientific">Jannaschia seosinensis</name>
    <dbReference type="NCBI Taxonomy" id="313367"/>
    <lineage>
        <taxon>Bacteria</taxon>
        <taxon>Pseudomonadati</taxon>
        <taxon>Pseudomonadota</taxon>
        <taxon>Alphaproteobacteria</taxon>
        <taxon>Rhodobacterales</taxon>
        <taxon>Roseobacteraceae</taxon>
        <taxon>Jannaschia</taxon>
    </lineage>
</organism>
<accession>A0A0M7BCJ9</accession>
<dbReference type="OrthoDB" id="7222937at2"/>
<dbReference type="STRING" id="313367.JSE7799_02269"/>